<sequence>MPLHRIYTPKHFFTKEEKRELVESVTSLYVRMGLPPFLVNVLFIQLEDDDFYIGMQAHSERAQEQGKKFVRIVSQHLARTSEGKERRMKTIESLEERFRTVLERKRCEWEIHIEEPPADLWHLSGFRYPAPGTSAEAEWVSANKAVAYEGSSMADHLAQKAAL</sequence>
<accession>A0A4U7KY09</accession>
<proteinExistence type="predicted"/>
<keyword evidence="3" id="KW-1185">Reference proteome</keyword>
<gene>
    <name evidence="2" type="ORF">EX895_001519</name>
</gene>
<comment type="caution">
    <text evidence="2">The sequence shown here is derived from an EMBL/GenBank/DDBJ whole genome shotgun (WGS) entry which is preliminary data.</text>
</comment>
<evidence type="ECO:0000313" key="3">
    <source>
        <dbReference type="Proteomes" id="UP000306050"/>
    </source>
</evidence>
<dbReference type="KEGG" id="sgra:EX895_001519"/>
<reference evidence="2 3" key="1">
    <citation type="submission" date="2019-05" db="EMBL/GenBank/DDBJ databases">
        <title>Sporisorium graminicola CBS 10092 draft sequencing and annotation.</title>
        <authorList>
            <person name="Solano-Gonzalez S."/>
            <person name="Caddick M.X."/>
            <person name="Darby A."/>
        </authorList>
    </citation>
    <scope>NUCLEOTIDE SEQUENCE [LARGE SCALE GENOMIC DNA]</scope>
    <source>
        <strain evidence="2 3">CBS 10092</strain>
    </source>
</reference>
<protein>
    <recommendedName>
        <fullName evidence="1">Tautomerase cis-CaaD-like domain-containing protein</fullName>
    </recommendedName>
</protein>
<dbReference type="SUPFAM" id="SSF55331">
    <property type="entry name" value="Tautomerase/MIF"/>
    <property type="match status" value="1"/>
</dbReference>
<feature type="domain" description="Tautomerase cis-CaaD-like" evidence="1">
    <location>
        <begin position="1"/>
        <end position="144"/>
    </location>
</feature>
<dbReference type="AlphaFoldDB" id="A0A4U7KY09"/>
<dbReference type="Gene3D" id="3.30.429.10">
    <property type="entry name" value="Macrophage Migration Inhibitory Factor"/>
    <property type="match status" value="1"/>
</dbReference>
<dbReference type="RefSeq" id="XP_029741719.1">
    <property type="nucleotide sequence ID" value="XM_029882118.1"/>
</dbReference>
<dbReference type="GeneID" id="40724414"/>
<dbReference type="OrthoDB" id="2129288at2759"/>
<evidence type="ECO:0000259" key="1">
    <source>
        <dbReference type="Pfam" id="PF14832"/>
    </source>
</evidence>
<dbReference type="EMBL" id="SRRM01000004">
    <property type="protein sequence ID" value="TKY89734.1"/>
    <property type="molecule type" value="Genomic_DNA"/>
</dbReference>
<evidence type="ECO:0000313" key="2">
    <source>
        <dbReference type="EMBL" id="TKY89734.1"/>
    </source>
</evidence>
<dbReference type="Proteomes" id="UP000306050">
    <property type="component" value="Chromosome SGRAM_11"/>
</dbReference>
<name>A0A4U7KY09_9BASI</name>
<dbReference type="InterPro" id="IPR014347">
    <property type="entry name" value="Tautomerase/MIF_sf"/>
</dbReference>
<organism evidence="2 3">
    <name type="scientific">Sporisorium graminicola</name>
    <dbReference type="NCBI Taxonomy" id="280036"/>
    <lineage>
        <taxon>Eukaryota</taxon>
        <taxon>Fungi</taxon>
        <taxon>Dikarya</taxon>
        <taxon>Basidiomycota</taxon>
        <taxon>Ustilaginomycotina</taxon>
        <taxon>Ustilaginomycetes</taxon>
        <taxon>Ustilaginales</taxon>
        <taxon>Ustilaginaceae</taxon>
        <taxon>Sporisorium</taxon>
    </lineage>
</organism>
<dbReference type="Pfam" id="PF14832">
    <property type="entry name" value="Tautomerase_3"/>
    <property type="match status" value="1"/>
</dbReference>
<dbReference type="InterPro" id="IPR028116">
    <property type="entry name" value="Cis-CaaD-like"/>
</dbReference>